<name>A0ABZ0WPJ9_9BURK</name>
<dbReference type="InterPro" id="IPR036390">
    <property type="entry name" value="WH_DNA-bd_sf"/>
</dbReference>
<evidence type="ECO:0000256" key="4">
    <source>
        <dbReference type="ARBA" id="ARBA00023163"/>
    </source>
</evidence>
<organism evidence="6 7">
    <name type="scientific">Paraburkholderia kururiensis</name>
    <dbReference type="NCBI Taxonomy" id="984307"/>
    <lineage>
        <taxon>Bacteria</taxon>
        <taxon>Pseudomonadati</taxon>
        <taxon>Pseudomonadota</taxon>
        <taxon>Betaproteobacteria</taxon>
        <taxon>Burkholderiales</taxon>
        <taxon>Burkholderiaceae</taxon>
        <taxon>Paraburkholderia</taxon>
    </lineage>
</organism>
<dbReference type="Pfam" id="PF00126">
    <property type="entry name" value="HTH_1"/>
    <property type="match status" value="1"/>
</dbReference>
<evidence type="ECO:0000256" key="2">
    <source>
        <dbReference type="ARBA" id="ARBA00023015"/>
    </source>
</evidence>
<comment type="similarity">
    <text evidence="1">Belongs to the LysR transcriptional regulatory family.</text>
</comment>
<dbReference type="Pfam" id="PF03466">
    <property type="entry name" value="LysR_substrate"/>
    <property type="match status" value="1"/>
</dbReference>
<dbReference type="Proteomes" id="UP001325479">
    <property type="component" value="Chromosome"/>
</dbReference>
<feature type="domain" description="HTH lysR-type" evidence="5">
    <location>
        <begin position="3"/>
        <end position="60"/>
    </location>
</feature>
<evidence type="ECO:0000256" key="1">
    <source>
        <dbReference type="ARBA" id="ARBA00009437"/>
    </source>
</evidence>
<keyword evidence="7" id="KW-1185">Reference proteome</keyword>
<dbReference type="PROSITE" id="PS50931">
    <property type="entry name" value="HTH_LYSR"/>
    <property type="match status" value="1"/>
</dbReference>
<keyword evidence="3" id="KW-0238">DNA-binding</keyword>
<dbReference type="PANTHER" id="PTHR30126">
    <property type="entry name" value="HTH-TYPE TRANSCRIPTIONAL REGULATOR"/>
    <property type="match status" value="1"/>
</dbReference>
<dbReference type="Gene3D" id="1.10.10.10">
    <property type="entry name" value="Winged helix-like DNA-binding domain superfamily/Winged helix DNA-binding domain"/>
    <property type="match status" value="1"/>
</dbReference>
<dbReference type="InterPro" id="IPR036388">
    <property type="entry name" value="WH-like_DNA-bd_sf"/>
</dbReference>
<dbReference type="SUPFAM" id="SSF53850">
    <property type="entry name" value="Periplasmic binding protein-like II"/>
    <property type="match status" value="1"/>
</dbReference>
<keyword evidence="4" id="KW-0804">Transcription</keyword>
<reference evidence="6 7" key="1">
    <citation type="submission" date="2023-12" db="EMBL/GenBank/DDBJ databases">
        <title>Genome sequencing and assembly of bacterial species from a model synthetic community.</title>
        <authorList>
            <person name="Hogle S.L."/>
        </authorList>
    </citation>
    <scope>NUCLEOTIDE SEQUENCE [LARGE SCALE GENOMIC DNA]</scope>
    <source>
        <strain evidence="6 7">HAMBI 2494</strain>
    </source>
</reference>
<dbReference type="InterPro" id="IPR005119">
    <property type="entry name" value="LysR_subst-bd"/>
</dbReference>
<sequence>MKLSFEALEALDAIDRAGTFAEAAEQLHRVPSSLTYLVQKLESDLNVELFDRSGRRARLTHAGRVVVEEGRRLLHAAEQLELKAQRIQHGWESELRLCIDEILPFGALWPYVHTFYDLAMDTRLRLSTEVLGGTWDALVTRRADLVVGATGEPPPLPHIVARPVGTLRHVFAVAPDHPLAQLPEPLSLETVLRYRGAVISDTSRELQPRSVATEDGQPYIAVPTLAAKLAAQCEGLAVGTLPECLAQQAIDAGKLVARRVTGMREITHCYLAWREDEAGRALRWWVEQLDRPDLIDRFITQI</sequence>
<dbReference type="EMBL" id="CP139965">
    <property type="protein sequence ID" value="WQD79256.1"/>
    <property type="molecule type" value="Genomic_DNA"/>
</dbReference>
<dbReference type="Gene3D" id="3.40.190.290">
    <property type="match status" value="1"/>
</dbReference>
<dbReference type="RefSeq" id="WP_114811650.1">
    <property type="nucleotide sequence ID" value="NZ_CP139965.1"/>
</dbReference>
<keyword evidence="2" id="KW-0805">Transcription regulation</keyword>
<evidence type="ECO:0000259" key="5">
    <source>
        <dbReference type="PROSITE" id="PS50931"/>
    </source>
</evidence>
<proteinExistence type="inferred from homology"/>
<evidence type="ECO:0000313" key="6">
    <source>
        <dbReference type="EMBL" id="WQD79256.1"/>
    </source>
</evidence>
<dbReference type="SUPFAM" id="SSF46785">
    <property type="entry name" value="Winged helix' DNA-binding domain"/>
    <property type="match status" value="1"/>
</dbReference>
<gene>
    <name evidence="6" type="ORF">U0042_06010</name>
</gene>
<evidence type="ECO:0000313" key="7">
    <source>
        <dbReference type="Proteomes" id="UP001325479"/>
    </source>
</evidence>
<protein>
    <submittedName>
        <fullName evidence="6">LysR family transcriptional regulator</fullName>
    </submittedName>
</protein>
<accession>A0ABZ0WPJ9</accession>
<dbReference type="InterPro" id="IPR000847">
    <property type="entry name" value="LysR_HTH_N"/>
</dbReference>
<evidence type="ECO:0000256" key="3">
    <source>
        <dbReference type="ARBA" id="ARBA00023125"/>
    </source>
</evidence>
<dbReference type="PANTHER" id="PTHR30126:SF4">
    <property type="entry name" value="LYSR FAMILY TRANSCRIPTIONAL REGULATOR"/>
    <property type="match status" value="1"/>
</dbReference>